<comment type="caution">
    <text evidence="2">The sequence shown here is derived from an EMBL/GenBank/DDBJ whole genome shotgun (WGS) entry which is preliminary data.</text>
</comment>
<name>A0A6A4VTI3_AMPAM</name>
<gene>
    <name evidence="2" type="ORF">FJT64_007461</name>
</gene>
<evidence type="ECO:0000256" key="1">
    <source>
        <dbReference type="SAM" id="MobiDB-lite"/>
    </source>
</evidence>
<keyword evidence="3" id="KW-1185">Reference proteome</keyword>
<dbReference type="AlphaFoldDB" id="A0A6A4VTI3"/>
<accession>A0A6A4VTI3</accession>
<feature type="region of interest" description="Disordered" evidence="1">
    <location>
        <begin position="71"/>
        <end position="124"/>
    </location>
</feature>
<sequence>MNRTPYYTHVYRPPGHDSAAYPAASAAAAAAAASRLGTYSLPGGAFHAAWQAGLPYPVRPAAVSSEARVHDRAVPGRCPRGEGPWPLNGVSRPADWDLQSASVSPGRGSGAGLGVMRPPPGPRG</sequence>
<dbReference type="Proteomes" id="UP000440578">
    <property type="component" value="Unassembled WGS sequence"/>
</dbReference>
<proteinExistence type="predicted"/>
<dbReference type="EMBL" id="VIIS01001648">
    <property type="protein sequence ID" value="KAF0294934.1"/>
    <property type="molecule type" value="Genomic_DNA"/>
</dbReference>
<protein>
    <submittedName>
        <fullName evidence="2">Uncharacterized protein</fullName>
    </submittedName>
</protein>
<evidence type="ECO:0000313" key="2">
    <source>
        <dbReference type="EMBL" id="KAF0294934.1"/>
    </source>
</evidence>
<organism evidence="2 3">
    <name type="scientific">Amphibalanus amphitrite</name>
    <name type="common">Striped barnacle</name>
    <name type="synonym">Balanus amphitrite</name>
    <dbReference type="NCBI Taxonomy" id="1232801"/>
    <lineage>
        <taxon>Eukaryota</taxon>
        <taxon>Metazoa</taxon>
        <taxon>Ecdysozoa</taxon>
        <taxon>Arthropoda</taxon>
        <taxon>Crustacea</taxon>
        <taxon>Multicrustacea</taxon>
        <taxon>Cirripedia</taxon>
        <taxon>Thoracica</taxon>
        <taxon>Thoracicalcarea</taxon>
        <taxon>Balanomorpha</taxon>
        <taxon>Balanoidea</taxon>
        <taxon>Balanidae</taxon>
        <taxon>Amphibalaninae</taxon>
        <taxon>Amphibalanus</taxon>
    </lineage>
</organism>
<evidence type="ECO:0000313" key="3">
    <source>
        <dbReference type="Proteomes" id="UP000440578"/>
    </source>
</evidence>
<reference evidence="2 3" key="1">
    <citation type="submission" date="2019-07" db="EMBL/GenBank/DDBJ databases">
        <title>Draft genome assembly of a fouling barnacle, Amphibalanus amphitrite (Darwin, 1854): The first reference genome for Thecostraca.</title>
        <authorList>
            <person name="Kim W."/>
        </authorList>
    </citation>
    <scope>NUCLEOTIDE SEQUENCE [LARGE SCALE GENOMIC DNA]</scope>
    <source>
        <strain evidence="2">SNU_AA5</strain>
        <tissue evidence="2">Soma without cirri and trophi</tissue>
    </source>
</reference>